<evidence type="ECO:0000256" key="3">
    <source>
        <dbReference type="ARBA" id="ARBA00023163"/>
    </source>
</evidence>
<dbReference type="InterPro" id="IPR036388">
    <property type="entry name" value="WH-like_DNA-bd_sf"/>
</dbReference>
<keyword evidence="3" id="KW-0804">Transcription</keyword>
<keyword evidence="1" id="KW-0805">Transcription regulation</keyword>
<organism evidence="5 6">
    <name type="scientific">Archangium gephyra</name>
    <dbReference type="NCBI Taxonomy" id="48"/>
    <lineage>
        <taxon>Bacteria</taxon>
        <taxon>Pseudomonadati</taxon>
        <taxon>Myxococcota</taxon>
        <taxon>Myxococcia</taxon>
        <taxon>Myxococcales</taxon>
        <taxon>Cystobacterineae</taxon>
        <taxon>Archangiaceae</taxon>
        <taxon>Archangium</taxon>
    </lineage>
</organism>
<dbReference type="Proteomes" id="UP000249061">
    <property type="component" value="Unassembled WGS sequence"/>
</dbReference>
<accession>A0A2W5TW05</accession>
<dbReference type="NCBIfam" id="TIGR02937">
    <property type="entry name" value="sigma70-ECF"/>
    <property type="match status" value="1"/>
</dbReference>
<evidence type="ECO:0000259" key="4">
    <source>
        <dbReference type="Pfam" id="PF07638"/>
    </source>
</evidence>
<protein>
    <recommendedName>
        <fullName evidence="4">RNA polymerase sigma-70 ECF-like HTH domain-containing protein</fullName>
    </recommendedName>
</protein>
<dbReference type="InterPro" id="IPR013324">
    <property type="entry name" value="RNA_pol_sigma_r3/r4-like"/>
</dbReference>
<evidence type="ECO:0000256" key="2">
    <source>
        <dbReference type="ARBA" id="ARBA00023082"/>
    </source>
</evidence>
<dbReference type="NCBIfam" id="TIGR02999">
    <property type="entry name" value="Sig-70_X6"/>
    <property type="match status" value="1"/>
</dbReference>
<dbReference type="SUPFAM" id="SSF88659">
    <property type="entry name" value="Sigma3 and sigma4 domains of RNA polymerase sigma factors"/>
    <property type="match status" value="1"/>
</dbReference>
<dbReference type="InterPro" id="IPR039425">
    <property type="entry name" value="RNA_pol_sigma-70-like"/>
</dbReference>
<sequence length="188" mass="20952">MAHEKETSPLTQLLREARAGDADAGSRAYELIYRRLHDAASAQLRKGASGPATLTPTALVSEAWLKLSTAKFEINDREHFLAVASKAMRQIVVDTARARLSGKRGGDAVRVTLSDDVPTDDLNVDILRLDEALQRLEKLDVRLGQVVQYRYFAGLTEEEIARLLGVTDRTVRRDWRKARAFLHAELAS</sequence>
<dbReference type="Pfam" id="PF07638">
    <property type="entry name" value="Sigma70_ECF"/>
    <property type="match status" value="1"/>
</dbReference>
<dbReference type="Gene3D" id="1.10.10.10">
    <property type="entry name" value="Winged helix-like DNA-binding domain superfamily/Winged helix DNA-binding domain"/>
    <property type="match status" value="1"/>
</dbReference>
<name>A0A2W5TW05_9BACT</name>
<evidence type="ECO:0000313" key="6">
    <source>
        <dbReference type="Proteomes" id="UP000249061"/>
    </source>
</evidence>
<dbReference type="GO" id="GO:0016987">
    <property type="term" value="F:sigma factor activity"/>
    <property type="evidence" value="ECO:0007669"/>
    <property type="project" value="UniProtKB-KW"/>
</dbReference>
<dbReference type="EMBL" id="QFQP01000005">
    <property type="protein sequence ID" value="PZR15545.1"/>
    <property type="molecule type" value="Genomic_DNA"/>
</dbReference>
<reference evidence="5 6" key="1">
    <citation type="submission" date="2017-08" db="EMBL/GenBank/DDBJ databases">
        <title>Infants hospitalized years apart are colonized by the same room-sourced microbial strains.</title>
        <authorList>
            <person name="Brooks B."/>
            <person name="Olm M.R."/>
            <person name="Firek B.A."/>
            <person name="Baker R."/>
            <person name="Thomas B.C."/>
            <person name="Morowitz M.J."/>
            <person name="Banfield J.F."/>
        </authorList>
    </citation>
    <scope>NUCLEOTIDE SEQUENCE [LARGE SCALE GENOMIC DNA]</scope>
    <source>
        <strain evidence="5">S2_003_000_R2_14</strain>
    </source>
</reference>
<dbReference type="InterPro" id="IPR011517">
    <property type="entry name" value="RNA_pol_sigma70_ECF-like"/>
</dbReference>
<dbReference type="PANTHER" id="PTHR43133:SF39">
    <property type="entry name" value="SIMILAR TO RNA POLYMERASE SIGMA-E FACTOR"/>
    <property type="match status" value="1"/>
</dbReference>
<evidence type="ECO:0000256" key="1">
    <source>
        <dbReference type="ARBA" id="ARBA00023015"/>
    </source>
</evidence>
<comment type="caution">
    <text evidence="5">The sequence shown here is derived from an EMBL/GenBank/DDBJ whole genome shotgun (WGS) entry which is preliminary data.</text>
</comment>
<dbReference type="InterPro" id="IPR053812">
    <property type="entry name" value="HTH_Sigma70_ECF-like"/>
</dbReference>
<dbReference type="PANTHER" id="PTHR43133">
    <property type="entry name" value="RNA POLYMERASE ECF-TYPE SIGMA FACTO"/>
    <property type="match status" value="1"/>
</dbReference>
<feature type="domain" description="RNA polymerase sigma-70 ECF-like HTH" evidence="4">
    <location>
        <begin position="10"/>
        <end position="187"/>
    </location>
</feature>
<dbReference type="AlphaFoldDB" id="A0A2W5TW05"/>
<gene>
    <name evidence="5" type="ORF">DI536_08090</name>
</gene>
<proteinExistence type="predicted"/>
<evidence type="ECO:0000313" key="5">
    <source>
        <dbReference type="EMBL" id="PZR15545.1"/>
    </source>
</evidence>
<keyword evidence="2" id="KW-0731">Sigma factor</keyword>
<dbReference type="GO" id="GO:0006352">
    <property type="term" value="P:DNA-templated transcription initiation"/>
    <property type="evidence" value="ECO:0007669"/>
    <property type="project" value="InterPro"/>
</dbReference>
<dbReference type="InterPro" id="IPR014284">
    <property type="entry name" value="RNA_pol_sigma-70_dom"/>
</dbReference>